<gene>
    <name evidence="1" type="ORF">GGR93_001351</name>
</gene>
<reference evidence="1 2" key="1">
    <citation type="submission" date="2020-08" db="EMBL/GenBank/DDBJ databases">
        <title>Genomic Encyclopedia of Type Strains, Phase IV (KMG-IV): sequencing the most valuable type-strain genomes for metagenomic binning, comparative biology and taxonomic classification.</title>
        <authorList>
            <person name="Goeker M."/>
        </authorList>
    </citation>
    <scope>NUCLEOTIDE SEQUENCE [LARGE SCALE GENOMIC DNA]</scope>
    <source>
        <strain evidence="1 2">DSM 101015</strain>
    </source>
</reference>
<dbReference type="Proteomes" id="UP000565745">
    <property type="component" value="Unassembled WGS sequence"/>
</dbReference>
<keyword evidence="2" id="KW-1185">Reference proteome</keyword>
<accession>A0A7W6Q5B9</accession>
<evidence type="ECO:0000313" key="2">
    <source>
        <dbReference type="Proteomes" id="UP000565745"/>
    </source>
</evidence>
<comment type="caution">
    <text evidence="1">The sequence shown here is derived from an EMBL/GenBank/DDBJ whole genome shotgun (WGS) entry which is preliminary data.</text>
</comment>
<sequence>MPALFLLRYVTLLKDQFTPKTGGDNRTARKQVYKGNDTLHGEYDGRV</sequence>
<proteinExistence type="predicted"/>
<name>A0A7W6Q5B9_9RHOB</name>
<organism evidence="1 2">
    <name type="scientific">Sulfitobacter noctilucicola</name>
    <dbReference type="NCBI Taxonomy" id="1342301"/>
    <lineage>
        <taxon>Bacteria</taxon>
        <taxon>Pseudomonadati</taxon>
        <taxon>Pseudomonadota</taxon>
        <taxon>Alphaproteobacteria</taxon>
        <taxon>Rhodobacterales</taxon>
        <taxon>Roseobacteraceae</taxon>
        <taxon>Sulfitobacter</taxon>
    </lineage>
</organism>
<dbReference type="EMBL" id="JACIFU010000001">
    <property type="protein sequence ID" value="MBB4173590.1"/>
    <property type="molecule type" value="Genomic_DNA"/>
</dbReference>
<protein>
    <submittedName>
        <fullName evidence="1">Uncharacterized protein</fullName>
    </submittedName>
</protein>
<evidence type="ECO:0000313" key="1">
    <source>
        <dbReference type="EMBL" id="MBB4173590.1"/>
    </source>
</evidence>
<dbReference type="AlphaFoldDB" id="A0A7W6Q5B9"/>